<dbReference type="InterPro" id="IPR000980">
    <property type="entry name" value="SH2"/>
</dbReference>
<dbReference type="Gene3D" id="2.30.29.30">
    <property type="entry name" value="Pleckstrin-homology domain (PH domain)/Phosphotyrosine-binding domain (PTB)"/>
    <property type="match status" value="1"/>
</dbReference>
<dbReference type="InterPro" id="IPR036872">
    <property type="entry name" value="CH_dom_sf"/>
</dbReference>
<keyword evidence="13" id="KW-1185">Reference proteome</keyword>
<dbReference type="SMART" id="SM00326">
    <property type="entry name" value="SH3"/>
    <property type="match status" value="1"/>
</dbReference>
<dbReference type="Pfam" id="PF00307">
    <property type="entry name" value="CH"/>
    <property type="match status" value="1"/>
</dbReference>
<dbReference type="Pfam" id="PF00130">
    <property type="entry name" value="C1_1"/>
    <property type="match status" value="1"/>
</dbReference>
<evidence type="ECO:0000259" key="7">
    <source>
        <dbReference type="PROSITE" id="PS50001"/>
    </source>
</evidence>
<feature type="domain" description="DH" evidence="10">
    <location>
        <begin position="206"/>
        <end position="383"/>
    </location>
</feature>
<sequence length="780" mass="89149">MAVLEWEMAKEWIRSTNIVPMNGKAFEQSIDLFDFAHSLRDGVILCQVANQLKPGSVRDVSTVSNIQMHAFLCLRNIRAFLSACSNAFKLDPKNLFSPNDLYDVSNFQAVIHTLSLLSHTHEAKVVAKLKPFSPIEVKAKNHVGGAEDIYGNLQDILDKKASDYYTFGEEESIYDHVEKVDEKIYDSIIHRKSSINVVVDDKPMDKRAHIVNEIIETEEGYLKALKVMVDVYIKSLKPHMSPKDKDIVFMNTEQLFAVHLNFNRDLTIRKSGMVKINYQVFTSYKERFLIYANYCTDLPIAQQQIIELCKSSVFREKVEACNRTAERKFPLQEQLVVPFQRILKYPLLLRDLKKQTPLDHEERTDVEKAFDAVDDIAKFINEYKRDAEMVKLINQIEASVKYDVQVQGAKFNQYGKHIKNGDIQVKFDSNDRTILKRYAFLFERCMLLCKNKGDTYDVKEYFDLKTYKLSDTPPVGRGKFSNGWSLQSLSNDGILEIKNCTIFAKTQPEKLLWVTEISRCIEAVTLSELEGKLDKHSFELTTFETPHVCSKCSKLLRGQISQGYRCTAGCNTVMHKECLPNCPECKPPPSKPITSKPTIHLKPRDEVDSPISPSAQINSPTQKSLKNFPWYAGNMSRDGATALLNNQCDGAFLIRESPNQPGLAISIRYKNDTKHIKIGNVNNKFFLTEPKQFSSVLELINYYKANSLGVSFPTLPTKLTKGVAQKVKRVMIAKFPWQARTEQELSFQPGQRISVITDDGNWWYGESQGKEGYFPNNYVE</sequence>
<evidence type="ECO:0000256" key="5">
    <source>
        <dbReference type="PROSITE-ProRule" id="PRU00191"/>
    </source>
</evidence>
<dbReference type="Gene3D" id="1.10.418.10">
    <property type="entry name" value="Calponin-like domain"/>
    <property type="match status" value="1"/>
</dbReference>
<dbReference type="PROSITE" id="PS50010">
    <property type="entry name" value="DH_2"/>
    <property type="match status" value="1"/>
</dbReference>
<evidence type="ECO:0000259" key="12">
    <source>
        <dbReference type="PROSITE" id="PS50081"/>
    </source>
</evidence>
<dbReference type="InterPro" id="IPR035899">
    <property type="entry name" value="DBL_dom_sf"/>
</dbReference>
<dbReference type="Pfam" id="PF00621">
    <property type="entry name" value="RhoGEF"/>
    <property type="match status" value="1"/>
</dbReference>
<evidence type="ECO:0000256" key="6">
    <source>
        <dbReference type="PROSITE-ProRule" id="PRU00192"/>
    </source>
</evidence>
<dbReference type="RefSeq" id="XP_065646336.1">
    <property type="nucleotide sequence ID" value="XM_065790264.1"/>
</dbReference>
<reference evidence="14" key="2">
    <citation type="submission" date="2025-08" db="UniProtKB">
        <authorList>
            <consortium name="RefSeq"/>
        </authorList>
    </citation>
    <scope>IDENTIFICATION</scope>
</reference>
<dbReference type="PRINTS" id="PR00401">
    <property type="entry name" value="SH2DOMAIN"/>
</dbReference>
<evidence type="ECO:0000259" key="9">
    <source>
        <dbReference type="PROSITE" id="PS50003"/>
    </source>
</evidence>
<dbReference type="InterPro" id="IPR001849">
    <property type="entry name" value="PH_domain"/>
</dbReference>
<keyword evidence="1 6" id="KW-0728">SH3 domain</keyword>
<dbReference type="SMART" id="SM00033">
    <property type="entry name" value="CH"/>
    <property type="match status" value="1"/>
</dbReference>
<evidence type="ECO:0000259" key="10">
    <source>
        <dbReference type="PROSITE" id="PS50010"/>
    </source>
</evidence>
<keyword evidence="3" id="KW-0479">Metal-binding</keyword>
<dbReference type="PROSITE" id="PS50081">
    <property type="entry name" value="ZF_DAG_PE_2"/>
    <property type="match status" value="1"/>
</dbReference>
<dbReference type="Pfam" id="PF07653">
    <property type="entry name" value="SH3_2"/>
    <property type="match status" value="1"/>
</dbReference>
<dbReference type="SMART" id="SM00233">
    <property type="entry name" value="PH"/>
    <property type="match status" value="1"/>
</dbReference>
<dbReference type="SMART" id="SM00109">
    <property type="entry name" value="C1"/>
    <property type="match status" value="1"/>
</dbReference>
<organism evidence="13 14">
    <name type="scientific">Hydra vulgaris</name>
    <name type="common">Hydra</name>
    <name type="synonym">Hydra attenuata</name>
    <dbReference type="NCBI Taxonomy" id="6087"/>
    <lineage>
        <taxon>Eukaryota</taxon>
        <taxon>Metazoa</taxon>
        <taxon>Cnidaria</taxon>
        <taxon>Hydrozoa</taxon>
        <taxon>Hydroidolina</taxon>
        <taxon>Anthoathecata</taxon>
        <taxon>Aplanulata</taxon>
        <taxon>Hydridae</taxon>
        <taxon>Hydra</taxon>
    </lineage>
</organism>
<dbReference type="SMART" id="SM00325">
    <property type="entry name" value="RhoGEF"/>
    <property type="match status" value="1"/>
</dbReference>
<accession>A0ABM4BBN3</accession>
<dbReference type="Gene3D" id="3.30.505.10">
    <property type="entry name" value="SH2 domain"/>
    <property type="match status" value="1"/>
</dbReference>
<evidence type="ECO:0000313" key="13">
    <source>
        <dbReference type="Proteomes" id="UP001652625"/>
    </source>
</evidence>
<dbReference type="InterPro" id="IPR001715">
    <property type="entry name" value="CH_dom"/>
</dbReference>
<evidence type="ECO:0000256" key="3">
    <source>
        <dbReference type="ARBA" id="ARBA00022771"/>
    </source>
</evidence>
<evidence type="ECO:0000256" key="4">
    <source>
        <dbReference type="ARBA" id="ARBA00022999"/>
    </source>
</evidence>
<feature type="domain" description="SH2" evidence="7">
    <location>
        <begin position="630"/>
        <end position="723"/>
    </location>
</feature>
<dbReference type="InterPro" id="IPR036028">
    <property type="entry name" value="SH3-like_dom_sf"/>
</dbReference>
<dbReference type="SUPFAM" id="SSF48065">
    <property type="entry name" value="DBL homology domain (DH-domain)"/>
    <property type="match status" value="1"/>
</dbReference>
<dbReference type="InterPro" id="IPR002219">
    <property type="entry name" value="PKC_DAG/PE"/>
</dbReference>
<dbReference type="Gene3D" id="1.20.900.10">
    <property type="entry name" value="Dbl homology (DH) domain"/>
    <property type="match status" value="1"/>
</dbReference>
<dbReference type="InterPro" id="IPR055251">
    <property type="entry name" value="SOS1_NGEF_PH"/>
</dbReference>
<dbReference type="PRINTS" id="PR00452">
    <property type="entry name" value="SH3DOMAIN"/>
</dbReference>
<dbReference type="PROSITE" id="PS50002">
    <property type="entry name" value="SH3"/>
    <property type="match status" value="1"/>
</dbReference>
<dbReference type="CDD" id="cd20810">
    <property type="entry name" value="C1_VAV"/>
    <property type="match status" value="1"/>
</dbReference>
<evidence type="ECO:0000256" key="1">
    <source>
        <dbReference type="ARBA" id="ARBA00022443"/>
    </source>
</evidence>
<dbReference type="PANTHER" id="PTHR45818">
    <property type="entry name" value="PROTEIN VAV"/>
    <property type="match status" value="1"/>
</dbReference>
<evidence type="ECO:0000313" key="14">
    <source>
        <dbReference type="RefSeq" id="XP_065646336.1"/>
    </source>
</evidence>
<dbReference type="GeneID" id="101239170"/>
<evidence type="ECO:0000256" key="2">
    <source>
        <dbReference type="ARBA" id="ARBA00022658"/>
    </source>
</evidence>
<dbReference type="PROSITE" id="PS50021">
    <property type="entry name" value="CH"/>
    <property type="match status" value="1"/>
</dbReference>
<dbReference type="CDD" id="cd21201">
    <property type="entry name" value="CH_VAV"/>
    <property type="match status" value="1"/>
</dbReference>
<evidence type="ECO:0000259" key="8">
    <source>
        <dbReference type="PROSITE" id="PS50002"/>
    </source>
</evidence>
<dbReference type="SUPFAM" id="SSF50044">
    <property type="entry name" value="SH3-domain"/>
    <property type="match status" value="1"/>
</dbReference>
<protein>
    <submittedName>
        <fullName evidence="14">Guanine nucleotide exchange factor VAV2 isoform X2</fullName>
    </submittedName>
</protein>
<dbReference type="InterPro" id="IPR001452">
    <property type="entry name" value="SH3_domain"/>
</dbReference>
<keyword evidence="4 5" id="KW-0727">SH2 domain</keyword>
<dbReference type="PANTHER" id="PTHR45818:SF3">
    <property type="entry name" value="PROTEIN VAV"/>
    <property type="match status" value="1"/>
</dbReference>
<dbReference type="PROSITE" id="PS50003">
    <property type="entry name" value="PH_DOMAIN"/>
    <property type="match status" value="1"/>
</dbReference>
<feature type="domain" description="SH3" evidence="8">
    <location>
        <begin position="726"/>
        <end position="780"/>
    </location>
</feature>
<dbReference type="InterPro" id="IPR036860">
    <property type="entry name" value="SH2_dom_sf"/>
</dbReference>
<dbReference type="CDD" id="cd00160">
    <property type="entry name" value="RhoGEF"/>
    <property type="match status" value="1"/>
</dbReference>
<dbReference type="PROSITE" id="PS50001">
    <property type="entry name" value="SH2"/>
    <property type="match status" value="1"/>
</dbReference>
<dbReference type="Pfam" id="PF00017">
    <property type="entry name" value="SH2"/>
    <property type="match status" value="1"/>
</dbReference>
<dbReference type="Gene3D" id="3.30.60.20">
    <property type="match status" value="1"/>
</dbReference>
<feature type="domain" description="Phorbol-ester/DAG-type" evidence="12">
    <location>
        <begin position="535"/>
        <end position="585"/>
    </location>
</feature>
<feature type="domain" description="Calponin-homology (CH)" evidence="11">
    <location>
        <begin position="3"/>
        <end position="122"/>
    </location>
</feature>
<evidence type="ECO:0000259" key="11">
    <source>
        <dbReference type="PROSITE" id="PS50021"/>
    </source>
</evidence>
<dbReference type="Proteomes" id="UP001652625">
    <property type="component" value="Chromosome 02"/>
</dbReference>
<dbReference type="SMART" id="SM00252">
    <property type="entry name" value="SH2"/>
    <property type="match status" value="1"/>
</dbReference>
<proteinExistence type="predicted"/>
<keyword evidence="2" id="KW-0344">Guanine-nucleotide releasing factor</keyword>
<dbReference type="SUPFAM" id="SSF47576">
    <property type="entry name" value="Calponin-homology domain, CH-domain"/>
    <property type="match status" value="1"/>
</dbReference>
<reference evidence="13" key="1">
    <citation type="submission" date="2025-05" db="UniProtKB">
        <authorList>
            <consortium name="RefSeq"/>
        </authorList>
    </citation>
    <scope>NUCLEOTIDE SEQUENCE [LARGE SCALE GENOMIC DNA]</scope>
</reference>
<dbReference type="Gene3D" id="2.30.30.40">
    <property type="entry name" value="SH3 Domains"/>
    <property type="match status" value="1"/>
</dbReference>
<name>A0ABM4BBN3_HYDVU</name>
<dbReference type="Pfam" id="PF22697">
    <property type="entry name" value="SOS1_NGEF_PH"/>
    <property type="match status" value="1"/>
</dbReference>
<dbReference type="SUPFAM" id="SSF50729">
    <property type="entry name" value="PH domain-like"/>
    <property type="match status" value="1"/>
</dbReference>
<dbReference type="SUPFAM" id="SSF55550">
    <property type="entry name" value="SH2 domain"/>
    <property type="match status" value="1"/>
</dbReference>
<keyword evidence="3" id="KW-0862">Zinc</keyword>
<dbReference type="InterPro" id="IPR011993">
    <property type="entry name" value="PH-like_dom_sf"/>
</dbReference>
<feature type="domain" description="PH" evidence="9">
    <location>
        <begin position="416"/>
        <end position="522"/>
    </location>
</feature>
<gene>
    <name evidence="14" type="primary">LOC101239170</name>
</gene>
<keyword evidence="3" id="KW-0863">Zinc-finger</keyword>
<dbReference type="InterPro" id="IPR000219">
    <property type="entry name" value="DH_dom"/>
</dbReference>